<accession>A0ABW4PQ61</accession>
<evidence type="ECO:0000313" key="2">
    <source>
        <dbReference type="EMBL" id="MFD1832433.1"/>
    </source>
</evidence>
<feature type="region of interest" description="Disordered" evidence="1">
    <location>
        <begin position="25"/>
        <end position="55"/>
    </location>
</feature>
<comment type="caution">
    <text evidence="2">The sequence shown here is derived from an EMBL/GenBank/DDBJ whole genome shotgun (WGS) entry which is preliminary data.</text>
</comment>
<dbReference type="Proteomes" id="UP001597365">
    <property type="component" value="Unassembled WGS sequence"/>
</dbReference>
<evidence type="ECO:0000313" key="3">
    <source>
        <dbReference type="Proteomes" id="UP001597365"/>
    </source>
</evidence>
<evidence type="ECO:0000256" key="1">
    <source>
        <dbReference type="SAM" id="MobiDB-lite"/>
    </source>
</evidence>
<gene>
    <name evidence="2" type="ORF">ACFSJS_22700</name>
</gene>
<feature type="compositionally biased region" description="Basic and acidic residues" evidence="1">
    <location>
        <begin position="34"/>
        <end position="46"/>
    </location>
</feature>
<reference evidence="3" key="1">
    <citation type="journal article" date="2019" name="Int. J. Syst. Evol. Microbiol.">
        <title>The Global Catalogue of Microorganisms (GCM) 10K type strain sequencing project: providing services to taxonomists for standard genome sequencing and annotation.</title>
        <authorList>
            <consortium name="The Broad Institute Genomics Platform"/>
            <consortium name="The Broad Institute Genome Sequencing Center for Infectious Disease"/>
            <person name="Wu L."/>
            <person name="Ma J."/>
        </authorList>
    </citation>
    <scope>NUCLEOTIDE SEQUENCE [LARGE SCALE GENOMIC DNA]</scope>
    <source>
        <strain evidence="3">CGMCC 4.7455</strain>
    </source>
</reference>
<keyword evidence="3" id="KW-1185">Reference proteome</keyword>
<name>A0ABW4PQ61_9ACTN</name>
<dbReference type="RefSeq" id="WP_380903332.1">
    <property type="nucleotide sequence ID" value="NZ_JBHUFU010000015.1"/>
</dbReference>
<proteinExistence type="predicted"/>
<dbReference type="EMBL" id="JBHUFU010000015">
    <property type="protein sequence ID" value="MFD1832433.1"/>
    <property type="molecule type" value="Genomic_DNA"/>
</dbReference>
<sequence>MPLPACLADPSAPCLWDGQAQLCPCDDDPDGPEPDDRPHYRGRPIEDVPTIGELL</sequence>
<organism evidence="2 3">
    <name type="scientific">Streptomyces desertarenae</name>
    <dbReference type="NCBI Taxonomy" id="2666184"/>
    <lineage>
        <taxon>Bacteria</taxon>
        <taxon>Bacillati</taxon>
        <taxon>Actinomycetota</taxon>
        <taxon>Actinomycetes</taxon>
        <taxon>Kitasatosporales</taxon>
        <taxon>Streptomycetaceae</taxon>
        <taxon>Streptomyces</taxon>
    </lineage>
</organism>
<protein>
    <submittedName>
        <fullName evidence="2">Uncharacterized protein</fullName>
    </submittedName>
</protein>